<proteinExistence type="predicted"/>
<evidence type="ECO:0000256" key="1">
    <source>
        <dbReference type="ARBA" id="ARBA00022801"/>
    </source>
</evidence>
<keyword evidence="1" id="KW-0378">Hydrolase</keyword>
<evidence type="ECO:0000313" key="4">
    <source>
        <dbReference type="Proteomes" id="UP001500466"/>
    </source>
</evidence>
<dbReference type="InterPro" id="IPR036457">
    <property type="entry name" value="PPM-type-like_dom_sf"/>
</dbReference>
<dbReference type="Proteomes" id="UP001500466">
    <property type="component" value="Unassembled WGS sequence"/>
</dbReference>
<organism evidence="3 4">
    <name type="scientific">Yinghuangia aomiensis</name>
    <dbReference type="NCBI Taxonomy" id="676205"/>
    <lineage>
        <taxon>Bacteria</taxon>
        <taxon>Bacillati</taxon>
        <taxon>Actinomycetota</taxon>
        <taxon>Actinomycetes</taxon>
        <taxon>Kitasatosporales</taxon>
        <taxon>Streptomycetaceae</taxon>
        <taxon>Yinghuangia</taxon>
    </lineage>
</organism>
<protein>
    <recommendedName>
        <fullName evidence="2">PPM-type phosphatase domain-containing protein</fullName>
    </recommendedName>
</protein>
<keyword evidence="4" id="KW-1185">Reference proteome</keyword>
<dbReference type="InterPro" id="IPR052016">
    <property type="entry name" value="Bact_Sigma-Reg"/>
</dbReference>
<accession>A0ABP9HTZ8</accession>
<dbReference type="Pfam" id="PF07228">
    <property type="entry name" value="SpoIIE"/>
    <property type="match status" value="1"/>
</dbReference>
<dbReference type="PANTHER" id="PTHR43156">
    <property type="entry name" value="STAGE II SPORULATION PROTEIN E-RELATED"/>
    <property type="match status" value="1"/>
</dbReference>
<name>A0ABP9HTZ8_9ACTN</name>
<dbReference type="PANTHER" id="PTHR43156:SF2">
    <property type="entry name" value="STAGE II SPORULATION PROTEIN E"/>
    <property type="match status" value="1"/>
</dbReference>
<evidence type="ECO:0000259" key="2">
    <source>
        <dbReference type="Pfam" id="PF07228"/>
    </source>
</evidence>
<dbReference type="EMBL" id="BAABHS010000019">
    <property type="protein sequence ID" value="GAA4978191.1"/>
    <property type="molecule type" value="Genomic_DNA"/>
</dbReference>
<dbReference type="Gene3D" id="3.60.40.10">
    <property type="entry name" value="PPM-type phosphatase domain"/>
    <property type="match status" value="1"/>
</dbReference>
<comment type="caution">
    <text evidence="3">The sequence shown here is derived from an EMBL/GenBank/DDBJ whole genome shotgun (WGS) entry which is preliminary data.</text>
</comment>
<evidence type="ECO:0000313" key="3">
    <source>
        <dbReference type="EMBL" id="GAA4978191.1"/>
    </source>
</evidence>
<gene>
    <name evidence="3" type="ORF">GCM10023205_52690</name>
</gene>
<dbReference type="InterPro" id="IPR001932">
    <property type="entry name" value="PPM-type_phosphatase-like_dom"/>
</dbReference>
<sequence>MLLMGQLRAGLRAFASMGMEPHQVLERVNLLLLDLSELWMAMCSYGIFDPRTRSFKFATAGHQPPMLRGPRAMLDVHPDIGPPLGAVADVRYRSHVVQLPKVFVGVMYTDGLIETPGLDMSDGFARLRNVLENSPPNPERVIEHVINHPWLGGTHEDDLVALCFGSTLGP</sequence>
<feature type="domain" description="PPM-type phosphatase" evidence="2">
    <location>
        <begin position="2"/>
        <end position="163"/>
    </location>
</feature>
<reference evidence="4" key="1">
    <citation type="journal article" date="2019" name="Int. J. Syst. Evol. Microbiol.">
        <title>The Global Catalogue of Microorganisms (GCM) 10K type strain sequencing project: providing services to taxonomists for standard genome sequencing and annotation.</title>
        <authorList>
            <consortium name="The Broad Institute Genomics Platform"/>
            <consortium name="The Broad Institute Genome Sequencing Center for Infectious Disease"/>
            <person name="Wu L."/>
            <person name="Ma J."/>
        </authorList>
    </citation>
    <scope>NUCLEOTIDE SEQUENCE [LARGE SCALE GENOMIC DNA]</scope>
    <source>
        <strain evidence="4">JCM 17986</strain>
    </source>
</reference>